<evidence type="ECO:0000259" key="2">
    <source>
        <dbReference type="Pfam" id="PF03372"/>
    </source>
</evidence>
<dbReference type="GO" id="GO:0016020">
    <property type="term" value="C:membrane"/>
    <property type="evidence" value="ECO:0007669"/>
    <property type="project" value="GOC"/>
</dbReference>
<dbReference type="EMBL" id="CP011005">
    <property type="protein sequence ID" value="AJT43083.1"/>
    <property type="molecule type" value="Genomic_DNA"/>
</dbReference>
<dbReference type="InterPro" id="IPR051916">
    <property type="entry name" value="GPI-anchor_lipid_remodeler"/>
</dbReference>
<dbReference type="STRING" id="1618207.UM93_11615"/>
<evidence type="ECO:0000313" key="3">
    <source>
        <dbReference type="EMBL" id="AJT43083.1"/>
    </source>
</evidence>
<protein>
    <recommendedName>
        <fullName evidence="2">Endonuclease/exonuclease/phosphatase domain-containing protein</fullName>
    </recommendedName>
</protein>
<feature type="domain" description="Endonuclease/exonuclease/phosphatase" evidence="2">
    <location>
        <begin position="98"/>
        <end position="290"/>
    </location>
</feature>
<gene>
    <name evidence="3" type="ORF">UM93_11615</name>
</gene>
<dbReference type="GO" id="GO:0006506">
    <property type="term" value="P:GPI anchor biosynthetic process"/>
    <property type="evidence" value="ECO:0007669"/>
    <property type="project" value="TreeGrafter"/>
</dbReference>
<dbReference type="Pfam" id="PF03372">
    <property type="entry name" value="Exo_endo_phos"/>
    <property type="match status" value="1"/>
</dbReference>
<evidence type="ECO:0000256" key="1">
    <source>
        <dbReference type="SAM" id="Phobius"/>
    </source>
</evidence>
<dbReference type="PANTHER" id="PTHR14859:SF1">
    <property type="entry name" value="PGAP2-INTERACTING PROTEIN"/>
    <property type="match status" value="1"/>
</dbReference>
<evidence type="ECO:0000313" key="4">
    <source>
        <dbReference type="Proteomes" id="UP000061839"/>
    </source>
</evidence>
<dbReference type="Proteomes" id="UP000061839">
    <property type="component" value="Chromosome"/>
</dbReference>
<keyword evidence="1" id="KW-0472">Membrane</keyword>
<dbReference type="InterPro" id="IPR036691">
    <property type="entry name" value="Endo/exonu/phosph_ase_sf"/>
</dbReference>
<dbReference type="SUPFAM" id="SSF56219">
    <property type="entry name" value="DNase I-like"/>
    <property type="match status" value="1"/>
</dbReference>
<sequence>MRVLAATVVVLFSLALALILAGHRLIPDIGEWTMGLESFLPWLGLLSVLLLIPAIRSRSALAWFAWLVPVLVWALVFVPNILPGTASTTGSNKLSVATQNLQGYNGSLSSKDALIAQDADLVALQEVKTPEALDELLAKYPYQERVGTVALLSKYPFKESAGLDLNGFSSYRALHATVQTPSGDVSVYVVHGASVSGGDHSARDEMLNDLQQRLAQDPAPRLLVMGDFNAAPTNRIMDGFNNQLQEKLSSSGGFGFTWPAKFPVTRPDHILSKGFSITDSSVLAPIGSDHLGLSNNLSY</sequence>
<dbReference type="KEGG" id="ari:UM93_11615"/>
<dbReference type="PANTHER" id="PTHR14859">
    <property type="entry name" value="CALCOFLUOR WHITE HYPERSENSITIVE PROTEIN PRECURSOR"/>
    <property type="match status" value="1"/>
</dbReference>
<feature type="transmembrane region" description="Helical" evidence="1">
    <location>
        <begin position="62"/>
        <end position="82"/>
    </location>
</feature>
<dbReference type="PATRIC" id="fig|1618207.4.peg.2353"/>
<keyword evidence="4" id="KW-1185">Reference proteome</keyword>
<proteinExistence type="predicted"/>
<dbReference type="Gene3D" id="3.60.10.10">
    <property type="entry name" value="Endonuclease/exonuclease/phosphatase"/>
    <property type="match status" value="1"/>
</dbReference>
<dbReference type="AlphaFoldDB" id="A0A0D4C3B9"/>
<dbReference type="HOGENOM" id="CLU_058628_0_0_11"/>
<keyword evidence="1" id="KW-0812">Transmembrane</keyword>
<dbReference type="GO" id="GO:0003824">
    <property type="term" value="F:catalytic activity"/>
    <property type="evidence" value="ECO:0007669"/>
    <property type="project" value="InterPro"/>
</dbReference>
<reference evidence="3 4" key="1">
    <citation type="journal article" date="2015" name="Genome Announc.">
        <title>Complete Genome Sequencing of Protease-Producing Novel Arthrobacter sp. Strain IHBB 11108 Using PacBio Single-Molecule Real-Time Sequencing Technology.</title>
        <authorList>
            <person name="Kiran S."/>
            <person name="Swarnkar M.K."/>
            <person name="Pal M."/>
            <person name="Thakur R."/>
            <person name="Tewari R."/>
            <person name="Singh A.K."/>
            <person name="Gulati A."/>
        </authorList>
    </citation>
    <scope>NUCLEOTIDE SEQUENCE [LARGE SCALE GENOMIC DNA]</scope>
    <source>
        <strain evidence="3 4">IHBB 11108</strain>
    </source>
</reference>
<feature type="transmembrane region" description="Helical" evidence="1">
    <location>
        <begin position="38"/>
        <end position="55"/>
    </location>
</feature>
<accession>A0A0D4C3B9</accession>
<keyword evidence="1" id="KW-1133">Transmembrane helix</keyword>
<organism evidence="3 4">
    <name type="scientific">Psychromicrobium lacuslunae</name>
    <dbReference type="NCBI Taxonomy" id="1618207"/>
    <lineage>
        <taxon>Bacteria</taxon>
        <taxon>Bacillati</taxon>
        <taxon>Actinomycetota</taxon>
        <taxon>Actinomycetes</taxon>
        <taxon>Micrococcales</taxon>
        <taxon>Micrococcaceae</taxon>
        <taxon>Psychromicrobium</taxon>
    </lineage>
</organism>
<dbReference type="InterPro" id="IPR005135">
    <property type="entry name" value="Endo/exonuclease/phosphatase"/>
</dbReference>
<name>A0A0D4C3B9_9MICC</name>